<feature type="domain" description="RDRP C-terminal head" evidence="14">
    <location>
        <begin position="1131"/>
        <end position="1290"/>
    </location>
</feature>
<dbReference type="InterPro" id="IPR057298">
    <property type="entry name" value="RDR6-like_RBD"/>
</dbReference>
<keyword evidence="4 8" id="KW-0548">Nucleotidyltransferase</keyword>
<proteinExistence type="inferred from homology"/>
<evidence type="ECO:0000313" key="15">
    <source>
        <dbReference type="EMBL" id="CAL5007646.1"/>
    </source>
</evidence>
<dbReference type="GO" id="GO:0031047">
    <property type="term" value="P:regulatory ncRNA-mediated gene silencing"/>
    <property type="evidence" value="ECO:0007669"/>
    <property type="project" value="UniProtKB-KW"/>
</dbReference>
<evidence type="ECO:0000259" key="12">
    <source>
        <dbReference type="Pfam" id="PF24577"/>
    </source>
</evidence>
<comment type="function">
    <text evidence="8">Probably involved in the RNA silencing pathway and required for the generation of small interfering RNAs (siRNAs).</text>
</comment>
<organism evidence="15 16">
    <name type="scientific">Urochloa decumbens</name>
    <dbReference type="NCBI Taxonomy" id="240449"/>
    <lineage>
        <taxon>Eukaryota</taxon>
        <taxon>Viridiplantae</taxon>
        <taxon>Streptophyta</taxon>
        <taxon>Embryophyta</taxon>
        <taxon>Tracheophyta</taxon>
        <taxon>Spermatophyta</taxon>
        <taxon>Magnoliopsida</taxon>
        <taxon>Liliopsida</taxon>
        <taxon>Poales</taxon>
        <taxon>Poaceae</taxon>
        <taxon>PACMAD clade</taxon>
        <taxon>Panicoideae</taxon>
        <taxon>Panicodae</taxon>
        <taxon>Paniceae</taxon>
        <taxon>Melinidinae</taxon>
        <taxon>Urochloa</taxon>
    </lineage>
</organism>
<dbReference type="InterPro" id="IPR007855">
    <property type="entry name" value="RDRP"/>
</dbReference>
<accession>A0ABC9BT57</accession>
<evidence type="ECO:0000256" key="5">
    <source>
        <dbReference type="ARBA" id="ARBA00022884"/>
    </source>
</evidence>
<evidence type="ECO:0000256" key="4">
    <source>
        <dbReference type="ARBA" id="ARBA00022695"/>
    </source>
</evidence>
<feature type="domain" description="RDRP helical" evidence="13">
    <location>
        <begin position="431"/>
        <end position="512"/>
    </location>
</feature>
<keyword evidence="2 8" id="KW-0696">RNA-directed RNA polymerase</keyword>
<evidence type="ECO:0000259" key="11">
    <source>
        <dbReference type="Pfam" id="PF24572"/>
    </source>
</evidence>
<dbReference type="EC" id="2.7.7.48" evidence="8"/>
<dbReference type="Pfam" id="PF26252">
    <property type="entry name" value="RdRP_helical"/>
    <property type="match status" value="1"/>
</dbReference>
<dbReference type="InterPro" id="IPR057297">
    <property type="entry name" value="RDR6-like_2nd"/>
</dbReference>
<feature type="domain" description="RNA-dependent RNA polymerase 6-like second" evidence="12">
    <location>
        <begin position="233"/>
        <end position="403"/>
    </location>
</feature>
<protein>
    <recommendedName>
        <fullName evidence="8">RNA-dependent RNA polymerase</fullName>
        <ecNumber evidence="8">2.7.7.48</ecNumber>
    </recommendedName>
</protein>
<keyword evidence="16" id="KW-1185">Reference proteome</keyword>
<evidence type="ECO:0000259" key="13">
    <source>
        <dbReference type="Pfam" id="PF26252"/>
    </source>
</evidence>
<dbReference type="Pfam" id="PF24572">
    <property type="entry name" value="RBD_RDR6"/>
    <property type="match status" value="1"/>
</dbReference>
<dbReference type="GO" id="GO:0003723">
    <property type="term" value="F:RNA binding"/>
    <property type="evidence" value="ECO:0007669"/>
    <property type="project" value="UniProtKB-KW"/>
</dbReference>
<dbReference type="GO" id="GO:0003968">
    <property type="term" value="F:RNA-directed RNA polymerase activity"/>
    <property type="evidence" value="ECO:0007669"/>
    <property type="project" value="UniProtKB-KW"/>
</dbReference>
<comment type="similarity">
    <text evidence="1 8">Belongs to the RdRP family.</text>
</comment>
<name>A0ABC9BT57_9POAL</name>
<keyword evidence="3 8" id="KW-0808">Transferase</keyword>
<evidence type="ECO:0000256" key="2">
    <source>
        <dbReference type="ARBA" id="ARBA00022484"/>
    </source>
</evidence>
<feature type="domain" description="RNA-dependent RNA polymerase 6-like RNA-binding" evidence="11">
    <location>
        <begin position="87"/>
        <end position="151"/>
    </location>
</feature>
<comment type="catalytic activity">
    <reaction evidence="7 8">
        <text>RNA(n) + a ribonucleoside 5'-triphosphate = RNA(n+1) + diphosphate</text>
        <dbReference type="Rhea" id="RHEA:21248"/>
        <dbReference type="Rhea" id="RHEA-COMP:14527"/>
        <dbReference type="Rhea" id="RHEA-COMP:17342"/>
        <dbReference type="ChEBI" id="CHEBI:33019"/>
        <dbReference type="ChEBI" id="CHEBI:61557"/>
        <dbReference type="ChEBI" id="CHEBI:140395"/>
        <dbReference type="EC" id="2.7.7.48"/>
    </reaction>
</comment>
<evidence type="ECO:0000259" key="10">
    <source>
        <dbReference type="Pfam" id="PF05183"/>
    </source>
</evidence>
<evidence type="ECO:0000256" key="1">
    <source>
        <dbReference type="ARBA" id="ARBA00005762"/>
    </source>
</evidence>
<feature type="region of interest" description="Disordered" evidence="9">
    <location>
        <begin position="146"/>
        <end position="186"/>
    </location>
</feature>
<dbReference type="InterPro" id="IPR058751">
    <property type="entry name" value="RDRP_helical"/>
</dbReference>
<dbReference type="EMBL" id="OZ075137">
    <property type="protein sequence ID" value="CAL5007646.1"/>
    <property type="molecule type" value="Genomic_DNA"/>
</dbReference>
<gene>
    <name evidence="15" type="ORF">URODEC1_LOCUS68600</name>
</gene>
<dbReference type="Pfam" id="PF05183">
    <property type="entry name" value="RdRP"/>
    <property type="match status" value="1"/>
</dbReference>
<dbReference type="PANTHER" id="PTHR23079">
    <property type="entry name" value="RNA-DEPENDENT RNA POLYMERASE"/>
    <property type="match status" value="1"/>
</dbReference>
<dbReference type="InterPro" id="IPR058752">
    <property type="entry name" value="RDRP_C_head"/>
</dbReference>
<dbReference type="Pfam" id="PF26253">
    <property type="entry name" value="RdRP_head"/>
    <property type="match status" value="1"/>
</dbReference>
<evidence type="ECO:0000256" key="6">
    <source>
        <dbReference type="ARBA" id="ARBA00023158"/>
    </source>
</evidence>
<evidence type="ECO:0000313" key="16">
    <source>
        <dbReference type="Proteomes" id="UP001497457"/>
    </source>
</evidence>
<evidence type="ECO:0000256" key="7">
    <source>
        <dbReference type="ARBA" id="ARBA00048744"/>
    </source>
</evidence>
<evidence type="ECO:0000256" key="9">
    <source>
        <dbReference type="SAM" id="MobiDB-lite"/>
    </source>
</evidence>
<feature type="region of interest" description="Disordered" evidence="9">
    <location>
        <begin position="26"/>
        <end position="51"/>
    </location>
</feature>
<feature type="domain" description="RDRP core" evidence="10">
    <location>
        <begin position="536"/>
        <end position="1113"/>
    </location>
</feature>
<dbReference type="Pfam" id="PF24577">
    <property type="entry name" value="RDR6_2nd"/>
    <property type="match status" value="1"/>
</dbReference>
<evidence type="ECO:0000256" key="3">
    <source>
        <dbReference type="ARBA" id="ARBA00022679"/>
    </source>
</evidence>
<evidence type="ECO:0000259" key="14">
    <source>
        <dbReference type="Pfam" id="PF26253"/>
    </source>
</evidence>
<evidence type="ECO:0000256" key="8">
    <source>
        <dbReference type="RuleBase" id="RU363098"/>
    </source>
</evidence>
<keyword evidence="6 8" id="KW-0943">RNA-mediated gene silencing</keyword>
<reference evidence="15" key="1">
    <citation type="submission" date="2024-10" db="EMBL/GenBank/DDBJ databases">
        <authorList>
            <person name="Ryan C."/>
        </authorList>
    </citation>
    <scope>NUCLEOTIDE SEQUENCE [LARGE SCALE GENOMIC DNA]</scope>
</reference>
<sequence length="1322" mass="148463">MDSGRWIKIPRWLTMMDKKTIVKRLTGRQIQSNNNRRESPPNPPFLLPSHKPRHQPNPIITASAATAARLPTRTPPRPMVAPPSREPAAAAAAQVSVGGFDAGLSARGLAEYLESVAGRVWRCRVKTSSPPHGSYPDFHRAALLPAAGASRSPSPYTPRRRRRAPDRDGAGAFRGAPMRPPPRGPAAPPHAFVHFANPDAARRAAAASNNLLVRAAASRRWDAANEEAEPFRFPGTRVEVGNLWAPSAFAVAWRAPEANDFAVDPAGFGGGGGGACRLAFSLDAAFAPSPGSGSCSPAAAVLRCDVKLEFSFLDVAEVLAFRSDDSLLLRLSAAPLLYYRTAADDVHQPVPFDLSDDDDDPWIRTTDVTPSGAIGRCWEYRVSFRAWHWAKMEEALEYMERQGVPVVFCGVGCLGLKVDNEPGFGHPTEDLFFSVEREGMRFPVLFLLNVLVHKGLVNEHQLTSEFFGLLEEEEDHVNVAALTELLEEKLQVFFLCQRLKHAQERAAKKNRIIRLHSSRKVTTAGDHNAEVRSLVITPTRAYCLPPQVELSNRVIRHYHRVADRFLRVTFMDEGMQPLNINALNSYAAPIVKDMVSNSLQQKTTVHMRIRTILTKGFHMCGRKYSFLAFSSNQLRNRSAWFFAEDGTTTAASIREWMGQFPSNNVAKHAARMGQCFTSTYPTVIMQPDEVNEFLEDVERNGYNFSDGIGKIAPDLAMEVAKRLPLMQNYPPSAYQIRYAGFKGVIAVWPGKDDGVQISLRQSMRKFESTHSVLEVVSWTKFQPAYLNRQIITLLTSLGVPDDIFWQMQEAMLHNLDRILSDKDVAYQVVTTCCSEHATIPGLMLSAGFTPATEPHLKAMLLAIRSSQLQDLSEKTKIFVPKGRWLMGCLDELGILEEGQCFIRASVPSLDSSRSSLANRNAEVIVGTIVMAKNPCLHPGDVRILEAVDVPELHHLVDCLVFPKKGKRPHPNEASGSDLDGDVYFVTWDKNLVPPRKKSWPPMAYIPVEAKQLQRRVRQHDITDFFLKNMISETLGLISNAHVVHADYSKYGAMDDKCIQLAHLAATAVDFPKTGKMVTMPPSLRPQEYPDFMGKEDDISYKSEKILGRLYRSIQRYNLGRSLEDFIRNDVPYDTKLEVPGATHFIADAWECKCSYESQLNRLLNQYSVRTEAELVTGEIWSLTERNNRKKNEIKKRLKQAYSKLHQEFRNIFENIGAYGEISANKKNLIYEMKASAWYQVTYHPNWIHCTRRIIEDGKEMPARLSFAWIAVDYLARIKMRCRGEVNAMSKDRSLHFLRRYSGGREASCMSEARPFCHFALPI</sequence>
<dbReference type="Proteomes" id="UP001497457">
    <property type="component" value="Chromosome 27b"/>
</dbReference>
<dbReference type="PANTHER" id="PTHR23079:SF33">
    <property type="entry name" value="RNA-DEPENDENT RNA POLYMERASE"/>
    <property type="match status" value="1"/>
</dbReference>
<dbReference type="InterPro" id="IPR057596">
    <property type="entry name" value="RDRP_core"/>
</dbReference>
<keyword evidence="5 8" id="KW-0694">RNA-binding</keyword>